<reference evidence="2" key="1">
    <citation type="submission" date="2018-06" db="EMBL/GenBank/DDBJ databases">
        <authorList>
            <person name="Zhirakovskaya E."/>
        </authorList>
    </citation>
    <scope>NUCLEOTIDE SEQUENCE</scope>
</reference>
<gene>
    <name evidence="2" type="ORF">MNBD_GAMMA14-1447</name>
</gene>
<evidence type="ECO:0000259" key="1">
    <source>
        <dbReference type="PROSITE" id="PS51671"/>
    </source>
</evidence>
<dbReference type="PANTHER" id="PTHR34875:SF6">
    <property type="entry name" value="UPF0237 PROTEIN MJ1558"/>
    <property type="match status" value="1"/>
</dbReference>
<feature type="domain" description="ACT" evidence="1">
    <location>
        <begin position="6"/>
        <end position="81"/>
    </location>
</feature>
<dbReference type="InterPro" id="IPR050990">
    <property type="entry name" value="UPF0237/GcvR_regulator"/>
</dbReference>
<accession>A0A3B0Z9Y3</accession>
<dbReference type="Gene3D" id="3.30.70.260">
    <property type="match status" value="2"/>
</dbReference>
<dbReference type="PANTHER" id="PTHR34875">
    <property type="entry name" value="UPF0237 PROTEIN MJ1558"/>
    <property type="match status" value="1"/>
</dbReference>
<name>A0A3B0Z9Y3_9ZZZZ</name>
<protein>
    <recommendedName>
        <fullName evidence="1">ACT domain-containing protein</fullName>
    </recommendedName>
</protein>
<proteinExistence type="predicted"/>
<dbReference type="AlphaFoldDB" id="A0A3B0Z9Y3"/>
<dbReference type="InterPro" id="IPR002912">
    <property type="entry name" value="ACT_dom"/>
</dbReference>
<dbReference type="SUPFAM" id="SSF55021">
    <property type="entry name" value="ACT-like"/>
    <property type="match status" value="2"/>
</dbReference>
<dbReference type="Pfam" id="PF13740">
    <property type="entry name" value="ACT_6"/>
    <property type="match status" value="1"/>
</dbReference>
<feature type="domain" description="ACT" evidence="1">
    <location>
        <begin position="92"/>
        <end position="173"/>
    </location>
</feature>
<sequence>MANWYMLTLVGKDQPGIVAKVTSALFEVGCNLGETSMIRLGDNFTVMMLVQSDQGEVQLRDALEPVLKSLSLVLHIDPVQAGLHQRPVPDVRILVHGADRAGIVSRVTSRAAEAGLNIIDLESDVCGSESEPIYVLQIEGVAVSGIDAIQDALAPLQADGVKVDVQPIETLIG</sequence>
<dbReference type="PROSITE" id="PS51671">
    <property type="entry name" value="ACT"/>
    <property type="match status" value="2"/>
</dbReference>
<dbReference type="EMBL" id="UOFM01000249">
    <property type="protein sequence ID" value="VAW78214.1"/>
    <property type="molecule type" value="Genomic_DNA"/>
</dbReference>
<organism evidence="2">
    <name type="scientific">hydrothermal vent metagenome</name>
    <dbReference type="NCBI Taxonomy" id="652676"/>
    <lineage>
        <taxon>unclassified sequences</taxon>
        <taxon>metagenomes</taxon>
        <taxon>ecological metagenomes</taxon>
    </lineage>
</organism>
<dbReference type="InterPro" id="IPR045865">
    <property type="entry name" value="ACT-like_dom_sf"/>
</dbReference>
<evidence type="ECO:0000313" key="2">
    <source>
        <dbReference type="EMBL" id="VAW78214.1"/>
    </source>
</evidence>